<dbReference type="eggNOG" id="COG2801">
    <property type="taxonomic scope" value="Bacteria"/>
</dbReference>
<organism evidence="2 3">
    <name type="scientific">Paenirhodobacter enshiensis</name>
    <dbReference type="NCBI Taxonomy" id="1105367"/>
    <lineage>
        <taxon>Bacteria</taxon>
        <taxon>Pseudomonadati</taxon>
        <taxon>Pseudomonadota</taxon>
        <taxon>Alphaproteobacteria</taxon>
        <taxon>Rhodobacterales</taxon>
        <taxon>Rhodobacter group</taxon>
        <taxon>Paenirhodobacter</taxon>
    </lineage>
</organism>
<dbReference type="OrthoDB" id="9803878at2"/>
<gene>
    <name evidence="2" type="ORF">CG50_15490</name>
</gene>
<dbReference type="InterPro" id="IPR036397">
    <property type="entry name" value="RNaseH_sf"/>
</dbReference>
<dbReference type="InterPro" id="IPR047656">
    <property type="entry name" value="IS481-like_transpos"/>
</dbReference>
<dbReference type="InterPro" id="IPR009057">
    <property type="entry name" value="Homeodomain-like_sf"/>
</dbReference>
<dbReference type="PANTHER" id="PTHR35004:SF7">
    <property type="entry name" value="INTEGRASE PROTEIN"/>
    <property type="match status" value="1"/>
</dbReference>
<evidence type="ECO:0000313" key="3">
    <source>
        <dbReference type="Proteomes" id="UP000028824"/>
    </source>
</evidence>
<dbReference type="GO" id="GO:0015074">
    <property type="term" value="P:DNA integration"/>
    <property type="evidence" value="ECO:0007669"/>
    <property type="project" value="InterPro"/>
</dbReference>
<accession>A0A086XQ25</accession>
<dbReference type="EMBL" id="JFZB01000090">
    <property type="protein sequence ID" value="KFI24125.1"/>
    <property type="molecule type" value="Genomic_DNA"/>
</dbReference>
<comment type="caution">
    <text evidence="2">The sequence shown here is derived from an EMBL/GenBank/DDBJ whole genome shotgun (WGS) entry which is preliminary data.</text>
</comment>
<evidence type="ECO:0000313" key="2">
    <source>
        <dbReference type="EMBL" id="KFI24125.1"/>
    </source>
</evidence>
<dbReference type="Gene3D" id="3.30.420.10">
    <property type="entry name" value="Ribonuclease H-like superfamily/Ribonuclease H"/>
    <property type="match status" value="1"/>
</dbReference>
<keyword evidence="3" id="KW-1185">Reference proteome</keyword>
<feature type="domain" description="Integrase catalytic" evidence="1">
    <location>
        <begin position="127"/>
        <end position="296"/>
    </location>
</feature>
<sequence>MGQVRHGSATTTHAVRAAIQRSQASLAQLSRELGINPKTVAKWRKRATVEDMKTGPSEPRSTILTEAEEAAVVAFRRHTLLPLDDCLYALQPSIPHLTRSALHRCLQRHGISRLPDVDGDKPKRSKFKHYPIGFFHIDIAEVQTAEGKLYLFVAIDRTSKFAFVRLVQKAGKMAAAQFLRDLIAAAPYRIHTVLTDNGVQFANRSVDTSAFEHIFGRVCREHDIDHRLTKVKHPWTNGQVERMNRTIKEATVKRFHYDSHDQLRTHLADFMSAYNFARRLKTLGGLTPYEYICKIWTSEPDRFIVNPIHQMPGLNT</sequence>
<proteinExistence type="predicted"/>
<dbReference type="NCBIfam" id="NF033577">
    <property type="entry name" value="transpos_IS481"/>
    <property type="match status" value="1"/>
</dbReference>
<evidence type="ECO:0000259" key="1">
    <source>
        <dbReference type="PROSITE" id="PS50994"/>
    </source>
</evidence>
<protein>
    <recommendedName>
        <fullName evidence="1">Integrase catalytic domain-containing protein</fullName>
    </recommendedName>
</protein>
<dbReference type="PROSITE" id="PS50994">
    <property type="entry name" value="INTEGRASE"/>
    <property type="match status" value="1"/>
</dbReference>
<dbReference type="SUPFAM" id="SSF53098">
    <property type="entry name" value="Ribonuclease H-like"/>
    <property type="match status" value="1"/>
</dbReference>
<dbReference type="InterPro" id="IPR001584">
    <property type="entry name" value="Integrase_cat-core"/>
</dbReference>
<reference evidence="2 3" key="1">
    <citation type="submission" date="2014-03" db="EMBL/GenBank/DDBJ databases">
        <title>Genome of Paenirhodobacter enshiensis DW2-9.</title>
        <authorList>
            <person name="Wang D."/>
            <person name="Wang G."/>
        </authorList>
    </citation>
    <scope>NUCLEOTIDE SEQUENCE [LARGE SCALE GENOMIC DNA]</scope>
    <source>
        <strain evidence="2 3">DW2-9</strain>
    </source>
</reference>
<dbReference type="RefSeq" id="WP_036640675.1">
    <property type="nucleotide sequence ID" value="NZ_JAYRGJ010000013.1"/>
</dbReference>
<name>A0A086XQ25_9RHOB</name>
<dbReference type="PANTHER" id="PTHR35004">
    <property type="entry name" value="TRANSPOSASE RV3428C-RELATED"/>
    <property type="match status" value="1"/>
</dbReference>
<dbReference type="Proteomes" id="UP000028824">
    <property type="component" value="Unassembled WGS sequence"/>
</dbReference>
<dbReference type="AlphaFoldDB" id="A0A086XQ25"/>
<dbReference type="Pfam" id="PF13683">
    <property type="entry name" value="rve_3"/>
    <property type="match status" value="1"/>
</dbReference>
<dbReference type="SUPFAM" id="SSF46689">
    <property type="entry name" value="Homeodomain-like"/>
    <property type="match status" value="1"/>
</dbReference>
<dbReference type="InterPro" id="IPR012337">
    <property type="entry name" value="RNaseH-like_sf"/>
</dbReference>
<dbReference type="GO" id="GO:0003676">
    <property type="term" value="F:nucleic acid binding"/>
    <property type="evidence" value="ECO:0007669"/>
    <property type="project" value="InterPro"/>
</dbReference>